<dbReference type="FunFam" id="2.40.50.100:FF:000003">
    <property type="entry name" value="Acetyl-CoA carboxylase biotin carboxyl carrier protein"/>
    <property type="match status" value="1"/>
</dbReference>
<dbReference type="GO" id="GO:0004075">
    <property type="term" value="F:biotin carboxylase activity"/>
    <property type="evidence" value="ECO:0007669"/>
    <property type="project" value="UniProtKB-EC"/>
</dbReference>
<dbReference type="GO" id="GO:0005524">
    <property type="term" value="F:ATP binding"/>
    <property type="evidence" value="ECO:0007669"/>
    <property type="project" value="UniProtKB-UniRule"/>
</dbReference>
<evidence type="ECO:0000259" key="15">
    <source>
        <dbReference type="PROSITE" id="PS50975"/>
    </source>
</evidence>
<comment type="catalytic activity">
    <reaction evidence="12">
        <text>N(6)-biotinyl-L-lysyl-[protein] + hydrogencarbonate + ATP = N(6)-carboxybiotinyl-L-lysyl-[protein] + ADP + phosphate + H(+)</text>
        <dbReference type="Rhea" id="RHEA:13501"/>
        <dbReference type="Rhea" id="RHEA-COMP:10505"/>
        <dbReference type="Rhea" id="RHEA-COMP:10506"/>
        <dbReference type="ChEBI" id="CHEBI:15378"/>
        <dbReference type="ChEBI" id="CHEBI:17544"/>
        <dbReference type="ChEBI" id="CHEBI:30616"/>
        <dbReference type="ChEBI" id="CHEBI:43474"/>
        <dbReference type="ChEBI" id="CHEBI:83144"/>
        <dbReference type="ChEBI" id="CHEBI:83145"/>
        <dbReference type="ChEBI" id="CHEBI:456216"/>
        <dbReference type="EC" id="6.3.4.14"/>
    </reaction>
</comment>
<dbReference type="InterPro" id="IPR011053">
    <property type="entry name" value="Single_hybrid_motif"/>
</dbReference>
<comment type="cofactor">
    <cofactor evidence="1">
        <name>biotin</name>
        <dbReference type="ChEBI" id="CHEBI:57586"/>
    </cofactor>
</comment>
<feature type="domain" description="ATP-grasp" evidence="15">
    <location>
        <begin position="122"/>
        <end position="319"/>
    </location>
</feature>
<evidence type="ECO:0000256" key="1">
    <source>
        <dbReference type="ARBA" id="ARBA00001953"/>
    </source>
</evidence>
<dbReference type="InterPro" id="IPR011764">
    <property type="entry name" value="Biotin_carboxylation_dom"/>
</dbReference>
<evidence type="ECO:0000256" key="6">
    <source>
        <dbReference type="ARBA" id="ARBA00022598"/>
    </source>
</evidence>
<proteinExistence type="predicted"/>
<keyword evidence="8 13" id="KW-0067">ATP-binding</keyword>
<dbReference type="NCBIfam" id="NF006367">
    <property type="entry name" value="PRK08591.1"/>
    <property type="match status" value="1"/>
</dbReference>
<evidence type="ECO:0000256" key="3">
    <source>
        <dbReference type="ARBA" id="ARBA00004956"/>
    </source>
</evidence>
<dbReference type="PROSITE" id="PS50979">
    <property type="entry name" value="BC"/>
    <property type="match status" value="1"/>
</dbReference>
<evidence type="ECO:0000259" key="14">
    <source>
        <dbReference type="PROSITE" id="PS50968"/>
    </source>
</evidence>
<dbReference type="PANTHER" id="PTHR18866:SF33">
    <property type="entry name" value="METHYLCROTONOYL-COA CARBOXYLASE SUBUNIT ALPHA, MITOCHONDRIAL-RELATED"/>
    <property type="match status" value="1"/>
</dbReference>
<dbReference type="InterPro" id="IPR005479">
    <property type="entry name" value="CPAse_ATP-bd"/>
</dbReference>
<dbReference type="Gene3D" id="3.30.470.20">
    <property type="entry name" value="ATP-grasp fold, B domain"/>
    <property type="match status" value="1"/>
</dbReference>
<evidence type="ECO:0000256" key="7">
    <source>
        <dbReference type="ARBA" id="ARBA00022741"/>
    </source>
</evidence>
<dbReference type="Pfam" id="PF21139">
    <property type="entry name" value="BT_MCC_alpha"/>
    <property type="match status" value="1"/>
</dbReference>
<sequence length="653" mass="71428">MPGFSKILIANRGEIACRLQRTAQALGYRTVAVFSDADADALHVQMADEAVNIGPAPVQQSYLNIQAIIDAARRTGADAIHPGYGFLSENAAFARACQDAGITFIGPSPEAIELMGSKRRSKIAMLNAGVPCIEGYQGAEQDDATLIREADRIGYPLMIKASAGGGGRGMRLVHGATDLVQQLRSARSEALHGFGSDELILEQALIEPRHVEVQLFGDSHGNLIYLGERDCSIQRRHQKVIEEAPCPVMTSPLRQAMGEAALKAGRAVNYVGAGTVEFLLDARGQFYFLEMNTRLQVEHPVTEFITGLDLVAWQLNIAQGQALPLRQEDVQLKGHAMEVRLYAEDPAQGFLPQTGRVASWEPRLQDGVRIDHGLIESQEISPFYDPLLGKIIAHGQTREEARRKLLRAVQDCVLLGVQSNQRLLVSLLQHPLFIGGEFSTGFIEQHFAEHSCLHRQVPSAEQLAIAAALFYQASAQAHPVALAGWRNNASVPLHYRLALDDQDWPVALHAVPGEPLRVEVASRHLELKIIQSDGRWATVQLDGVRQRHAYRMEAGQLWLFTAPGSLRLVDRTQAPACSQASVSCGTLKAPMDGAVIDVLVSEGCKVSKGQLLVVLEAMKMEHPLKSGIDGVLKRLQVRVGDQVKNRQILLEVE</sequence>
<evidence type="ECO:0000256" key="9">
    <source>
        <dbReference type="ARBA" id="ARBA00022946"/>
    </source>
</evidence>
<reference evidence="17 18" key="1">
    <citation type="submission" date="2020-04" db="EMBL/GenBank/DDBJ databases">
        <authorList>
            <person name="Yao Y."/>
            <person name="He Z."/>
        </authorList>
    </citation>
    <scope>NUCLEOTIDE SEQUENCE [LARGE SCALE GENOMIC DNA]</scope>
    <source>
        <strain evidence="17 18">CY-1</strain>
    </source>
</reference>
<dbReference type="CDD" id="cd06850">
    <property type="entry name" value="biotinyl_domain"/>
    <property type="match status" value="1"/>
</dbReference>
<dbReference type="GeneID" id="72196527"/>
<keyword evidence="6" id="KW-0436">Ligase</keyword>
<dbReference type="InterPro" id="IPR011054">
    <property type="entry name" value="Rudment_hybrid_motif"/>
</dbReference>
<dbReference type="GO" id="GO:0046872">
    <property type="term" value="F:metal ion binding"/>
    <property type="evidence" value="ECO:0007669"/>
    <property type="project" value="InterPro"/>
</dbReference>
<keyword evidence="7 13" id="KW-0547">Nucleotide-binding</keyword>
<dbReference type="PROSITE" id="PS00867">
    <property type="entry name" value="CPSASE_2"/>
    <property type="match status" value="1"/>
</dbReference>
<name>A0AAE7A0H2_9PSED</name>
<protein>
    <recommendedName>
        <fullName evidence="5">Biotin carboxylase</fullName>
    </recommendedName>
    <alternativeName>
        <fullName evidence="11">Acetyl-coenzyme A carboxylase biotin carboxylase subunit A</fullName>
    </alternativeName>
</protein>
<evidence type="ECO:0000256" key="8">
    <source>
        <dbReference type="ARBA" id="ARBA00022840"/>
    </source>
</evidence>
<dbReference type="InterPro" id="IPR005482">
    <property type="entry name" value="Biotin_COase_C"/>
</dbReference>
<dbReference type="Pfam" id="PF00364">
    <property type="entry name" value="Biotin_lipoyl"/>
    <property type="match status" value="1"/>
</dbReference>
<feature type="domain" description="Biotin carboxylation" evidence="16">
    <location>
        <begin position="3"/>
        <end position="448"/>
    </location>
</feature>
<dbReference type="Proteomes" id="UP000501367">
    <property type="component" value="Chromosome"/>
</dbReference>
<organism evidence="17 18">
    <name type="scientific">Pseudomonas umsongensis</name>
    <dbReference type="NCBI Taxonomy" id="198618"/>
    <lineage>
        <taxon>Bacteria</taxon>
        <taxon>Pseudomonadati</taxon>
        <taxon>Pseudomonadota</taxon>
        <taxon>Gammaproteobacteria</taxon>
        <taxon>Pseudomonadales</taxon>
        <taxon>Pseudomonadaceae</taxon>
        <taxon>Pseudomonas</taxon>
    </lineage>
</organism>
<dbReference type="InterPro" id="IPR016185">
    <property type="entry name" value="PreATP-grasp_dom_sf"/>
</dbReference>
<dbReference type="EMBL" id="CP051487">
    <property type="protein sequence ID" value="QJC81076.1"/>
    <property type="molecule type" value="Genomic_DNA"/>
</dbReference>
<dbReference type="FunFam" id="3.40.50.20:FF:000010">
    <property type="entry name" value="Propionyl-CoA carboxylase subunit alpha"/>
    <property type="match status" value="1"/>
</dbReference>
<dbReference type="InterPro" id="IPR005481">
    <property type="entry name" value="BC-like_N"/>
</dbReference>
<feature type="domain" description="Lipoyl-binding" evidence="14">
    <location>
        <begin position="577"/>
        <end position="653"/>
    </location>
</feature>
<keyword evidence="9" id="KW-0809">Transit peptide</keyword>
<evidence type="ECO:0000256" key="12">
    <source>
        <dbReference type="ARBA" id="ARBA00048600"/>
    </source>
</evidence>
<dbReference type="SUPFAM" id="SSF51246">
    <property type="entry name" value="Rudiment single hybrid motif"/>
    <property type="match status" value="1"/>
</dbReference>
<accession>A0AAE7A0H2</accession>
<evidence type="ECO:0000256" key="10">
    <source>
        <dbReference type="ARBA" id="ARBA00023267"/>
    </source>
</evidence>
<evidence type="ECO:0000313" key="18">
    <source>
        <dbReference type="Proteomes" id="UP000501367"/>
    </source>
</evidence>
<dbReference type="PANTHER" id="PTHR18866">
    <property type="entry name" value="CARBOXYLASE:PYRUVATE/ACETYL-COA/PROPIONYL-COA CARBOXYLASE"/>
    <property type="match status" value="1"/>
</dbReference>
<comment type="pathway">
    <text evidence="3">Lipid metabolism; malonyl-CoA biosynthesis; malonyl-CoA from acetyl-CoA: step 1/1.</text>
</comment>
<dbReference type="Pfam" id="PF02785">
    <property type="entry name" value="Biotin_carb_C"/>
    <property type="match status" value="1"/>
</dbReference>
<dbReference type="SMART" id="SM00878">
    <property type="entry name" value="Biotin_carb_C"/>
    <property type="match status" value="1"/>
</dbReference>
<dbReference type="PROSITE" id="PS00866">
    <property type="entry name" value="CPSASE_1"/>
    <property type="match status" value="1"/>
</dbReference>
<dbReference type="KEGG" id="pum:HGP31_23195"/>
<dbReference type="FunFam" id="3.30.470.20:FF:000028">
    <property type="entry name" value="Methylcrotonoyl-CoA carboxylase subunit alpha, mitochondrial"/>
    <property type="match status" value="1"/>
</dbReference>
<dbReference type="InterPro" id="IPR050856">
    <property type="entry name" value="Biotin_carboxylase_complex"/>
</dbReference>
<evidence type="ECO:0000256" key="4">
    <source>
        <dbReference type="ARBA" id="ARBA00011750"/>
    </source>
</evidence>
<dbReference type="PROSITE" id="PS00188">
    <property type="entry name" value="BIOTIN"/>
    <property type="match status" value="1"/>
</dbReference>
<evidence type="ECO:0000256" key="2">
    <source>
        <dbReference type="ARBA" id="ARBA00003761"/>
    </source>
</evidence>
<evidence type="ECO:0000259" key="16">
    <source>
        <dbReference type="PROSITE" id="PS50979"/>
    </source>
</evidence>
<comment type="subunit">
    <text evidence="4">Acetyl-CoA carboxylase is a heterohexamer of biotin carboxyl carrier protein, biotin carboxylase and the two subunits of carboxyl transferase in a 2:2 complex.</text>
</comment>
<dbReference type="RefSeq" id="WP_168758750.1">
    <property type="nucleotide sequence ID" value="NZ_CP051487.1"/>
</dbReference>
<keyword evidence="10" id="KW-0092">Biotin</keyword>
<evidence type="ECO:0000256" key="11">
    <source>
        <dbReference type="ARBA" id="ARBA00033786"/>
    </source>
</evidence>
<dbReference type="InterPro" id="IPR011761">
    <property type="entry name" value="ATP-grasp"/>
</dbReference>
<gene>
    <name evidence="17" type="ORF">HGP31_23195</name>
</gene>
<dbReference type="Pfam" id="PF00289">
    <property type="entry name" value="Biotin_carb_N"/>
    <property type="match status" value="1"/>
</dbReference>
<dbReference type="InterPro" id="IPR000089">
    <property type="entry name" value="Biotin_lipoyl"/>
</dbReference>
<dbReference type="Gene3D" id="2.40.50.100">
    <property type="match status" value="1"/>
</dbReference>
<dbReference type="SUPFAM" id="SSF51230">
    <property type="entry name" value="Single hybrid motif"/>
    <property type="match status" value="1"/>
</dbReference>
<dbReference type="PROSITE" id="PS50968">
    <property type="entry name" value="BIOTINYL_LIPOYL"/>
    <property type="match status" value="1"/>
</dbReference>
<dbReference type="FunFam" id="3.30.1490.20:FF:000003">
    <property type="entry name" value="acetyl-CoA carboxylase isoform X1"/>
    <property type="match status" value="1"/>
</dbReference>
<dbReference type="InterPro" id="IPR001882">
    <property type="entry name" value="Biotin_BS"/>
</dbReference>
<dbReference type="InterPro" id="IPR048429">
    <property type="entry name" value="MCC_alpha_BT"/>
</dbReference>
<dbReference type="Pfam" id="PF02786">
    <property type="entry name" value="CPSase_L_D2"/>
    <property type="match status" value="1"/>
</dbReference>
<evidence type="ECO:0000313" key="17">
    <source>
        <dbReference type="EMBL" id="QJC81076.1"/>
    </source>
</evidence>
<evidence type="ECO:0000256" key="13">
    <source>
        <dbReference type="PROSITE-ProRule" id="PRU00409"/>
    </source>
</evidence>
<comment type="function">
    <text evidence="2">This protein is a component of the acetyl coenzyme A carboxylase complex; first, biotin carboxylase catalyzes the carboxylation of the carrier protein and then the transcarboxylase transfers the carboxyl group to form malonyl-CoA.</text>
</comment>
<dbReference type="SUPFAM" id="SSF56059">
    <property type="entry name" value="Glutathione synthetase ATP-binding domain-like"/>
    <property type="match status" value="1"/>
</dbReference>
<dbReference type="PROSITE" id="PS50975">
    <property type="entry name" value="ATP_GRASP"/>
    <property type="match status" value="1"/>
</dbReference>
<evidence type="ECO:0000256" key="5">
    <source>
        <dbReference type="ARBA" id="ARBA00017242"/>
    </source>
</evidence>
<dbReference type="AlphaFoldDB" id="A0AAE7A0H2"/>
<dbReference type="SUPFAM" id="SSF52440">
    <property type="entry name" value="PreATP-grasp domain"/>
    <property type="match status" value="1"/>
</dbReference>